<dbReference type="GO" id="GO:0008173">
    <property type="term" value="F:RNA methyltransferase activity"/>
    <property type="evidence" value="ECO:0007669"/>
    <property type="project" value="InterPro"/>
</dbReference>
<feature type="compositionally biased region" description="Polar residues" evidence="3">
    <location>
        <begin position="364"/>
        <end position="376"/>
    </location>
</feature>
<dbReference type="InterPro" id="IPR029026">
    <property type="entry name" value="tRNA_m1G_MTases_N"/>
</dbReference>
<dbReference type="VEuPathDB" id="ToxoDB:ETH_00023700"/>
<dbReference type="Proteomes" id="UP000030747">
    <property type="component" value="Unassembled WGS sequence"/>
</dbReference>
<dbReference type="AlphaFoldDB" id="U6KV16"/>
<keyword evidence="2" id="KW-0808">Transferase</keyword>
<protein>
    <recommendedName>
        <fullName evidence="4">tRNA/rRNA methyltransferase SpoU type domain-containing protein</fullName>
    </recommendedName>
</protein>
<accession>U6KV16</accession>
<gene>
    <name evidence="5" type="ORF">ETH_00023700</name>
</gene>
<dbReference type="InterPro" id="IPR001537">
    <property type="entry name" value="SpoU_MeTrfase"/>
</dbReference>
<dbReference type="GO" id="GO:0003723">
    <property type="term" value="F:RNA binding"/>
    <property type="evidence" value="ECO:0007669"/>
    <property type="project" value="InterPro"/>
</dbReference>
<dbReference type="OrthoDB" id="270651at2759"/>
<dbReference type="Gene3D" id="3.40.1280.10">
    <property type="match status" value="1"/>
</dbReference>
<dbReference type="InterPro" id="IPR029028">
    <property type="entry name" value="Alpha/beta_knot_MTases"/>
</dbReference>
<keyword evidence="6" id="KW-1185">Reference proteome</keyword>
<dbReference type="SUPFAM" id="SSF75217">
    <property type="entry name" value="alpha/beta knot"/>
    <property type="match status" value="1"/>
</dbReference>
<evidence type="ECO:0000313" key="6">
    <source>
        <dbReference type="Proteomes" id="UP000030747"/>
    </source>
</evidence>
<evidence type="ECO:0000313" key="5">
    <source>
        <dbReference type="EMBL" id="CDJ41947.1"/>
    </source>
</evidence>
<evidence type="ECO:0000256" key="2">
    <source>
        <dbReference type="ARBA" id="ARBA00022679"/>
    </source>
</evidence>
<dbReference type="GO" id="GO:0006396">
    <property type="term" value="P:RNA processing"/>
    <property type="evidence" value="ECO:0007669"/>
    <property type="project" value="InterPro"/>
</dbReference>
<dbReference type="GO" id="GO:0032259">
    <property type="term" value="P:methylation"/>
    <property type="evidence" value="ECO:0007669"/>
    <property type="project" value="UniProtKB-KW"/>
</dbReference>
<dbReference type="GeneID" id="25253852"/>
<feature type="region of interest" description="Disordered" evidence="3">
    <location>
        <begin position="1"/>
        <end position="48"/>
    </location>
</feature>
<dbReference type="PANTHER" id="PTHR43191:SF2">
    <property type="entry name" value="RRNA METHYLTRANSFERASE 3, MITOCHONDRIAL"/>
    <property type="match status" value="1"/>
</dbReference>
<dbReference type="EMBL" id="HG675686">
    <property type="protein sequence ID" value="CDJ41947.1"/>
    <property type="molecule type" value="Genomic_DNA"/>
</dbReference>
<reference evidence="5" key="2">
    <citation type="submission" date="2013-10" db="EMBL/GenBank/DDBJ databases">
        <authorList>
            <person name="Aslett M."/>
        </authorList>
    </citation>
    <scope>NUCLEOTIDE SEQUENCE [LARGE SCALE GENOMIC DNA]</scope>
    <source>
        <strain evidence="5">Houghton</strain>
    </source>
</reference>
<dbReference type="Pfam" id="PF00588">
    <property type="entry name" value="SpoU_methylase"/>
    <property type="match status" value="1"/>
</dbReference>
<dbReference type="PANTHER" id="PTHR43191">
    <property type="entry name" value="RRNA METHYLTRANSFERASE 3"/>
    <property type="match status" value="1"/>
</dbReference>
<keyword evidence="1" id="KW-0489">Methyltransferase</keyword>
<name>U6KV16_EIMTE</name>
<reference evidence="5" key="1">
    <citation type="submission" date="2013-10" db="EMBL/GenBank/DDBJ databases">
        <title>Genomic analysis of the causative agents of coccidiosis in chickens.</title>
        <authorList>
            <person name="Reid A.J."/>
            <person name="Blake D."/>
            <person name="Billington K."/>
            <person name="Browne H."/>
            <person name="Dunn M."/>
            <person name="Hung S."/>
            <person name="Kawahara F."/>
            <person name="Miranda-Saavedra D."/>
            <person name="Mourier T."/>
            <person name="Nagra H."/>
            <person name="Otto T.D."/>
            <person name="Rawlings N."/>
            <person name="Sanchez A."/>
            <person name="Sanders M."/>
            <person name="Subramaniam C."/>
            <person name="Tay Y."/>
            <person name="Dear P."/>
            <person name="Doerig C."/>
            <person name="Gruber A."/>
            <person name="Parkinson J."/>
            <person name="Shirley M."/>
            <person name="Wan K.L."/>
            <person name="Berriman M."/>
            <person name="Tomley F."/>
            <person name="Pain A."/>
        </authorList>
    </citation>
    <scope>NUCLEOTIDE SEQUENCE [LARGE SCALE GENOMIC DNA]</scope>
    <source>
        <strain evidence="5">Houghton</strain>
    </source>
</reference>
<feature type="region of interest" description="Disordered" evidence="3">
    <location>
        <begin position="353"/>
        <end position="380"/>
    </location>
</feature>
<feature type="domain" description="tRNA/rRNA methyltransferase SpoU type" evidence="4">
    <location>
        <begin position="252"/>
        <end position="342"/>
    </location>
</feature>
<organism evidence="5 6">
    <name type="scientific">Eimeria tenella</name>
    <name type="common">Coccidian parasite</name>
    <dbReference type="NCBI Taxonomy" id="5802"/>
    <lineage>
        <taxon>Eukaryota</taxon>
        <taxon>Sar</taxon>
        <taxon>Alveolata</taxon>
        <taxon>Apicomplexa</taxon>
        <taxon>Conoidasida</taxon>
        <taxon>Coccidia</taxon>
        <taxon>Eucoccidiorida</taxon>
        <taxon>Eimeriorina</taxon>
        <taxon>Eimeriidae</taxon>
        <taxon>Eimeria</taxon>
    </lineage>
</organism>
<dbReference type="RefSeq" id="XP_013232697.1">
    <property type="nucleotide sequence ID" value="XM_013377243.1"/>
</dbReference>
<evidence type="ECO:0000256" key="3">
    <source>
        <dbReference type="SAM" id="MobiDB-lite"/>
    </source>
</evidence>
<dbReference type="InterPro" id="IPR051259">
    <property type="entry name" value="rRNA_Methyltransferase"/>
</dbReference>
<proteinExistence type="predicted"/>
<evidence type="ECO:0000259" key="4">
    <source>
        <dbReference type="Pfam" id="PF00588"/>
    </source>
</evidence>
<sequence>MGPGPEETSSSNPKGSRTADFGASNSSKDLHHAHLHAAPKTSLSPLTGAEHRDKLERRLQAQLRDGTRSKNVKRLGDPLVKHLLRVAGNAAYRDLRQSVIATGRTLVCELLSNFPCRRLAVRRRSLAALQALLPSLYSAGSPPLNEQTSSATHDAKFELPLQDARHSDYFKTRSRLNTNVETHFVSNRILRKVAGFQSYDDGCVAEMRMPDQADDFADIRLLLCLGHIPPSLGRIDQSTRASKHSPEGLDSGTVGTLLRTAAALQWQGAWILPSCPDVFNPLAIRASQGALFWLPYRRGSVEELVELCRAKELALCVPHESGSPVRSAGLFEQEKKGVCLVLDWSLMNSAIMGSSRKEPREDSTSLPESSHASSAISKDASRRAKAGNSIFKPDIFVSLDADIAPEGTMHLLHPITVASMLIYHIKHVHFPSLTGSPYLFSVKQSTKAM</sequence>
<dbReference type="VEuPathDB" id="ToxoDB:ETH2_0211800"/>
<evidence type="ECO:0000256" key="1">
    <source>
        <dbReference type="ARBA" id="ARBA00022603"/>
    </source>
</evidence>
<dbReference type="OMA" id="TILMYQL"/>